<name>A0A1H8CUQ4_STIAU</name>
<dbReference type="AlphaFoldDB" id="A0A1H8CUQ4"/>
<dbReference type="OrthoDB" id="9803781at2"/>
<dbReference type="RefSeq" id="WP_075010677.1">
    <property type="nucleotide sequence ID" value="NZ_FOAP01000027.1"/>
</dbReference>
<keyword evidence="3" id="KW-0449">Lipoprotein</keyword>
<evidence type="ECO:0000313" key="3">
    <source>
        <dbReference type="EMBL" id="SEM98068.1"/>
    </source>
</evidence>
<feature type="chain" id="PRO_5010223964" evidence="1">
    <location>
        <begin position="30"/>
        <end position="268"/>
    </location>
</feature>
<organism evidence="3 4">
    <name type="scientific">Stigmatella aurantiaca</name>
    <dbReference type="NCBI Taxonomy" id="41"/>
    <lineage>
        <taxon>Bacteria</taxon>
        <taxon>Pseudomonadati</taxon>
        <taxon>Myxococcota</taxon>
        <taxon>Myxococcia</taxon>
        <taxon>Myxococcales</taxon>
        <taxon>Cystobacterineae</taxon>
        <taxon>Archangiaceae</taxon>
        <taxon>Stigmatella</taxon>
    </lineage>
</organism>
<keyword evidence="4" id="KW-1185">Reference proteome</keyword>
<feature type="signal peptide" evidence="1">
    <location>
        <begin position="1"/>
        <end position="29"/>
    </location>
</feature>
<evidence type="ECO:0000256" key="1">
    <source>
        <dbReference type="SAM" id="SignalP"/>
    </source>
</evidence>
<proteinExistence type="predicted"/>
<accession>A0A1H8CUQ4</accession>
<sequence length="268" mass="30292">MSGYGMKFGLLPFALMGAAVLLGPTRAHADDITGSGAAVLTQIAASDSWGFADAELKAQALIREKDGKSRTVRFSAQSRYYEGTLTKSLVRFLAPPDLNGVKFLQVQKRDTDDERYIYLPELKRVRRVSGKLRAGSFMTTDFAFADLDRRELRFAEATALPDEKVGDTVCNRLTVKPTSSDAQYSRLEVWARKDNHMILKSQMYDLKGAHAKTFTVEESKQIQGRWFVTRSRMENHSGQRATTLVLEQIVPRKDFPDNLFDSRRLEQE</sequence>
<dbReference type="CDD" id="cd16329">
    <property type="entry name" value="LolA_like"/>
    <property type="match status" value="1"/>
</dbReference>
<evidence type="ECO:0000313" key="4">
    <source>
        <dbReference type="Proteomes" id="UP000182719"/>
    </source>
</evidence>
<reference evidence="4" key="1">
    <citation type="submission" date="2016-10" db="EMBL/GenBank/DDBJ databases">
        <authorList>
            <person name="Varghese N."/>
            <person name="Submissions S."/>
        </authorList>
    </citation>
    <scope>NUCLEOTIDE SEQUENCE [LARGE SCALE GENOMIC DNA]</scope>
    <source>
        <strain evidence="4">DSM 17044</strain>
    </source>
</reference>
<dbReference type="Proteomes" id="UP000182719">
    <property type="component" value="Unassembled WGS sequence"/>
</dbReference>
<dbReference type="Gene3D" id="2.50.20.10">
    <property type="entry name" value="Lipoprotein localisation LolA/LolB/LppX"/>
    <property type="match status" value="1"/>
</dbReference>
<dbReference type="InterPro" id="IPR033399">
    <property type="entry name" value="TP_0789-like"/>
</dbReference>
<evidence type="ECO:0000259" key="2">
    <source>
        <dbReference type="Pfam" id="PF17131"/>
    </source>
</evidence>
<dbReference type="EMBL" id="FOAP01000027">
    <property type="protein sequence ID" value="SEM98068.1"/>
    <property type="molecule type" value="Genomic_DNA"/>
</dbReference>
<gene>
    <name evidence="3" type="ORF">SAMN05444354_12766</name>
</gene>
<dbReference type="Pfam" id="PF17131">
    <property type="entry name" value="LolA_like"/>
    <property type="match status" value="1"/>
</dbReference>
<keyword evidence="1" id="KW-0732">Signal</keyword>
<feature type="domain" description="Uncharacterized protein TP-0789" evidence="2">
    <location>
        <begin position="86"/>
        <end position="267"/>
    </location>
</feature>
<protein>
    <submittedName>
        <fullName evidence="3">Outer membrane lipoprotein-sorting protein</fullName>
    </submittedName>
</protein>